<gene>
    <name evidence="2" type="ORF">ECRASSUSDP1_LOCUS1908</name>
</gene>
<dbReference type="EMBL" id="CAMPGE010001804">
    <property type="protein sequence ID" value="CAI2360604.1"/>
    <property type="molecule type" value="Genomic_DNA"/>
</dbReference>
<protein>
    <submittedName>
        <fullName evidence="2">Uncharacterized protein</fullName>
    </submittedName>
</protein>
<feature type="compositionally biased region" description="Basic and acidic residues" evidence="1">
    <location>
        <begin position="403"/>
        <end position="414"/>
    </location>
</feature>
<name>A0AAD1U7Q4_EUPCR</name>
<feature type="compositionally biased region" description="Basic and acidic residues" evidence="1">
    <location>
        <begin position="367"/>
        <end position="379"/>
    </location>
</feature>
<organism evidence="2 3">
    <name type="scientific">Euplotes crassus</name>
    <dbReference type="NCBI Taxonomy" id="5936"/>
    <lineage>
        <taxon>Eukaryota</taxon>
        <taxon>Sar</taxon>
        <taxon>Alveolata</taxon>
        <taxon>Ciliophora</taxon>
        <taxon>Intramacronucleata</taxon>
        <taxon>Spirotrichea</taxon>
        <taxon>Hypotrichia</taxon>
        <taxon>Euplotida</taxon>
        <taxon>Euplotidae</taxon>
        <taxon>Moneuplotes</taxon>
    </lineage>
</organism>
<reference evidence="2" key="1">
    <citation type="submission" date="2023-07" db="EMBL/GenBank/DDBJ databases">
        <authorList>
            <consortium name="AG Swart"/>
            <person name="Singh M."/>
            <person name="Singh A."/>
            <person name="Seah K."/>
            <person name="Emmerich C."/>
        </authorList>
    </citation>
    <scope>NUCLEOTIDE SEQUENCE</scope>
    <source>
        <strain evidence="2">DP1</strain>
    </source>
</reference>
<sequence length="433" mass="50469">MTCQLQIRRGGEIRTLKMDVLYKVIKGAEAEGKLKTIEALIDDQTSKDDEESWEKEDQEHQNICCYEYLIAKICTAWGEDTSITDRTANDFFQMRYVECTDDYEPKFDQYSLLIDMNELIKELKTEELLTLENFESCEQNLFKIFQRMHYRREHSEEEEQPLIDSLSRPENYFGIDQEKVADFITFRFKIDQLNVIVEKKENPLNKESIRINNERMLNHAAILYMFPENIYPHNFVVVKTDPYSMDIQSPKATLAGLICYSSKFDSYTTYLKTDEEWKCITEDKPANIQKITSLEDYPSLIHCMIQNLDFPVISTYEVVEETDILQKSPSVTSYLSTYLQEQIIEHAKTSGPLVSTHKDPDPSQQKDSSESSARLRPDSGRPYIPSKSIRSMVSQGEGEEEEELKREKSEVIGDRKKKKKKGGIRGFFSRCCF</sequence>
<feature type="region of interest" description="Disordered" evidence="1">
    <location>
        <begin position="349"/>
        <end position="422"/>
    </location>
</feature>
<dbReference type="AlphaFoldDB" id="A0AAD1U7Q4"/>
<evidence type="ECO:0000313" key="3">
    <source>
        <dbReference type="Proteomes" id="UP001295684"/>
    </source>
</evidence>
<accession>A0AAD1U7Q4</accession>
<evidence type="ECO:0000313" key="2">
    <source>
        <dbReference type="EMBL" id="CAI2360604.1"/>
    </source>
</evidence>
<comment type="caution">
    <text evidence="2">The sequence shown here is derived from an EMBL/GenBank/DDBJ whole genome shotgun (WGS) entry which is preliminary data.</text>
</comment>
<proteinExistence type="predicted"/>
<keyword evidence="3" id="KW-1185">Reference proteome</keyword>
<dbReference type="Proteomes" id="UP001295684">
    <property type="component" value="Unassembled WGS sequence"/>
</dbReference>
<evidence type="ECO:0000256" key="1">
    <source>
        <dbReference type="SAM" id="MobiDB-lite"/>
    </source>
</evidence>